<evidence type="ECO:0000313" key="9">
    <source>
        <dbReference type="EMBL" id="EAX46404.1"/>
    </source>
</evidence>
<evidence type="ECO:0000256" key="8">
    <source>
        <dbReference type="SAM" id="Phobius"/>
    </source>
</evidence>
<feature type="transmembrane region" description="Helical" evidence="8">
    <location>
        <begin position="231"/>
        <end position="253"/>
    </location>
</feature>
<gene>
    <name evidence="9" type="ORF">TcarDRAFT_0040</name>
</gene>
<evidence type="ECO:0000256" key="4">
    <source>
        <dbReference type="ARBA" id="ARBA00022475"/>
    </source>
</evidence>
<keyword evidence="5 8" id="KW-0812">Transmembrane</keyword>
<proteinExistence type="inferred from homology"/>
<feature type="transmembrane region" description="Helical" evidence="8">
    <location>
        <begin position="63"/>
        <end position="85"/>
    </location>
</feature>
<evidence type="ECO:0000256" key="5">
    <source>
        <dbReference type="ARBA" id="ARBA00022692"/>
    </source>
</evidence>
<keyword evidence="7 8" id="KW-0472">Membrane</keyword>
<keyword evidence="6 8" id="KW-1133">Transmembrane helix</keyword>
<feature type="transmembrane region" description="Helical" evidence="8">
    <location>
        <begin position="260"/>
        <end position="282"/>
    </location>
</feature>
<evidence type="ECO:0000256" key="2">
    <source>
        <dbReference type="ARBA" id="ARBA00009773"/>
    </source>
</evidence>
<accession>A1HU96</accession>
<evidence type="ECO:0000256" key="6">
    <source>
        <dbReference type="ARBA" id="ARBA00022989"/>
    </source>
</evidence>
<evidence type="ECO:0000256" key="7">
    <source>
        <dbReference type="ARBA" id="ARBA00023136"/>
    </source>
</evidence>
<protein>
    <recommendedName>
        <fullName evidence="11">Permease</fullName>
    </recommendedName>
</protein>
<keyword evidence="3" id="KW-0813">Transport</keyword>
<sequence>MVITKRTLRLGIILIALILLGYFLWRVRSGLYPFILAFLLAYLLNPAVCYLENHGLRRIWAIAVVYAVLFSIIILGGSRLVPLLIREIEAFGRDFPAIVARVEDLAQALQWQYQNSVLPYSLRQALDKTLLLLQGEVQAFVSGLVGGIITLLSHFIGLAITPILAFYMLHDWHEIKERLLFLLPPYWRHEAVMIFRDVDKVLAGVIRGQITVAIIVGLLVSLGLYLLNVRYALMIGIIAGLLDVIPYFGAFIGASPAVTLALLESPWLALKVGILFLVIHQLEGTVIGPKVLGENVGLHPLSVIFALFVGGELAGLAGMLLGVPVAALAKVFGRHLVRILG</sequence>
<dbReference type="GO" id="GO:0005886">
    <property type="term" value="C:plasma membrane"/>
    <property type="evidence" value="ECO:0007669"/>
    <property type="project" value="UniProtKB-SubCell"/>
</dbReference>
<dbReference type="GO" id="GO:0055085">
    <property type="term" value="P:transmembrane transport"/>
    <property type="evidence" value="ECO:0007669"/>
    <property type="project" value="TreeGrafter"/>
</dbReference>
<dbReference type="EMBL" id="AAWL01000035">
    <property type="protein sequence ID" value="EAX46404.1"/>
    <property type="molecule type" value="Genomic_DNA"/>
</dbReference>
<dbReference type="AlphaFoldDB" id="A1HU96"/>
<dbReference type="PANTHER" id="PTHR21716">
    <property type="entry name" value="TRANSMEMBRANE PROTEIN"/>
    <property type="match status" value="1"/>
</dbReference>
<comment type="caution">
    <text evidence="9">The sequence shown here is derived from an EMBL/GenBank/DDBJ whole genome shotgun (WGS) entry which is preliminary data.</text>
</comment>
<dbReference type="Proteomes" id="UP000005139">
    <property type="component" value="Unassembled WGS sequence"/>
</dbReference>
<evidence type="ECO:0000256" key="3">
    <source>
        <dbReference type="ARBA" id="ARBA00022448"/>
    </source>
</evidence>
<dbReference type="PANTHER" id="PTHR21716:SF53">
    <property type="entry name" value="PERMEASE PERM-RELATED"/>
    <property type="match status" value="1"/>
</dbReference>
<name>A1HU96_9FIRM</name>
<reference evidence="9 10" key="2">
    <citation type="submission" date="2007-01" db="EMBL/GenBank/DDBJ databases">
        <title>Sequencing of the draft genome and assembly of Thermosinus carboxydivorans Nor1.</title>
        <authorList>
            <consortium name="US DOE Joint Genome Institute (JGI-PGF)"/>
            <person name="Copeland A."/>
            <person name="Lucas S."/>
            <person name="Lapidus A."/>
            <person name="Barry K."/>
            <person name="Glavina del Rio T."/>
            <person name="Dalin E."/>
            <person name="Tice H."/>
            <person name="Bruce D."/>
            <person name="Pitluck S."/>
            <person name="Richardson P."/>
        </authorList>
    </citation>
    <scope>NUCLEOTIDE SEQUENCE [LARGE SCALE GENOMIC DNA]</scope>
    <source>
        <strain evidence="9 10">Nor1</strain>
    </source>
</reference>
<dbReference type="eggNOG" id="COG0628">
    <property type="taxonomic scope" value="Bacteria"/>
</dbReference>
<comment type="subcellular location">
    <subcellularLocation>
        <location evidence="1">Cell membrane</location>
        <topology evidence="1">Multi-pass membrane protein</topology>
    </subcellularLocation>
</comment>
<feature type="transmembrane region" description="Helical" evidence="8">
    <location>
        <begin position="31"/>
        <end position="51"/>
    </location>
</feature>
<feature type="transmembrane region" description="Helical" evidence="8">
    <location>
        <begin position="7"/>
        <end position="25"/>
    </location>
</feature>
<feature type="transmembrane region" description="Helical" evidence="8">
    <location>
        <begin position="201"/>
        <end position="225"/>
    </location>
</feature>
<dbReference type="InterPro" id="IPR002549">
    <property type="entry name" value="AI-2E-like"/>
</dbReference>
<reference evidence="9 10" key="1">
    <citation type="submission" date="2007-01" db="EMBL/GenBank/DDBJ databases">
        <title>Annotation of the draft genome assembly of Thermosinus carboxydivorans Nor1.</title>
        <authorList>
            <consortium name="US DOE Joint Genome Institute (JGI-ORNL)"/>
            <person name="Larimer F."/>
            <person name="Land M."/>
            <person name="Hauser L."/>
        </authorList>
    </citation>
    <scope>NUCLEOTIDE SEQUENCE [LARGE SCALE GENOMIC DNA]</scope>
    <source>
        <strain evidence="9 10">Nor1</strain>
    </source>
</reference>
<dbReference type="OrthoDB" id="9793390at2"/>
<dbReference type="Pfam" id="PF01594">
    <property type="entry name" value="AI-2E_transport"/>
    <property type="match status" value="1"/>
</dbReference>
<feature type="transmembrane region" description="Helical" evidence="8">
    <location>
        <begin position="302"/>
        <end position="329"/>
    </location>
</feature>
<keyword evidence="10" id="KW-1185">Reference proteome</keyword>
<evidence type="ECO:0000256" key="1">
    <source>
        <dbReference type="ARBA" id="ARBA00004651"/>
    </source>
</evidence>
<dbReference type="RefSeq" id="WP_007290599.1">
    <property type="nucleotide sequence ID" value="NZ_AAWL01000035.1"/>
</dbReference>
<keyword evidence="4" id="KW-1003">Cell membrane</keyword>
<evidence type="ECO:0000313" key="10">
    <source>
        <dbReference type="Proteomes" id="UP000005139"/>
    </source>
</evidence>
<evidence type="ECO:0008006" key="11">
    <source>
        <dbReference type="Google" id="ProtNLM"/>
    </source>
</evidence>
<comment type="similarity">
    <text evidence="2">Belongs to the autoinducer-2 exporter (AI-2E) (TC 2.A.86) family.</text>
</comment>
<organism evidence="9 10">
    <name type="scientific">Thermosinus carboxydivorans Nor1</name>
    <dbReference type="NCBI Taxonomy" id="401526"/>
    <lineage>
        <taxon>Bacteria</taxon>
        <taxon>Bacillati</taxon>
        <taxon>Bacillota</taxon>
        <taxon>Negativicutes</taxon>
        <taxon>Selenomonadales</taxon>
        <taxon>Sporomusaceae</taxon>
        <taxon>Thermosinus</taxon>
    </lineage>
</organism>
<feature type="transmembrane region" description="Helical" evidence="8">
    <location>
        <begin position="139"/>
        <end position="169"/>
    </location>
</feature>